<dbReference type="SFLD" id="SFLDG00358">
    <property type="entry name" value="Main_(cytGST)"/>
    <property type="match status" value="1"/>
</dbReference>
<dbReference type="SFLD" id="SFLDG01151">
    <property type="entry name" value="Main.2:_Nu-like"/>
    <property type="match status" value="1"/>
</dbReference>
<name>A0A941HWK6_9CAUL</name>
<feature type="domain" description="GST N-terminal" evidence="2">
    <location>
        <begin position="1"/>
        <end position="87"/>
    </location>
</feature>
<protein>
    <submittedName>
        <fullName evidence="4">Glutathione S-transferase N-terminal domain-containing protein</fullName>
    </submittedName>
</protein>
<dbReference type="EMBL" id="JAGSGD010000001">
    <property type="protein sequence ID" value="MBR7619337.1"/>
    <property type="molecule type" value="Genomic_DNA"/>
</dbReference>
<dbReference type="AlphaFoldDB" id="A0A941HWK6"/>
<gene>
    <name evidence="4" type="ORF">JKL49_08055</name>
    <name evidence="5" type="ORF">JKL49_12525</name>
</gene>
<dbReference type="SUPFAM" id="SSF52833">
    <property type="entry name" value="Thioredoxin-like"/>
    <property type="match status" value="1"/>
</dbReference>
<dbReference type="InterPro" id="IPR036249">
    <property type="entry name" value="Thioredoxin-like_sf"/>
</dbReference>
<keyword evidence="6" id="KW-1185">Reference proteome</keyword>
<dbReference type="InterPro" id="IPR004045">
    <property type="entry name" value="Glutathione_S-Trfase_N"/>
</dbReference>
<dbReference type="PROSITE" id="PS50404">
    <property type="entry name" value="GST_NTER"/>
    <property type="match status" value="1"/>
</dbReference>
<evidence type="ECO:0000259" key="3">
    <source>
        <dbReference type="PROSITE" id="PS50405"/>
    </source>
</evidence>
<dbReference type="SUPFAM" id="SSF47616">
    <property type="entry name" value="GST C-terminal domain-like"/>
    <property type="match status" value="1"/>
</dbReference>
<evidence type="ECO:0000259" key="2">
    <source>
        <dbReference type="PROSITE" id="PS50404"/>
    </source>
</evidence>
<proteinExistence type="predicted"/>
<feature type="domain" description="GST C-terminal" evidence="3">
    <location>
        <begin position="90"/>
        <end position="216"/>
    </location>
</feature>
<dbReference type="EMBL" id="CP068570">
    <property type="protein sequence ID" value="QQZ51697.1"/>
    <property type="molecule type" value="Genomic_DNA"/>
</dbReference>
<evidence type="ECO:0000313" key="4">
    <source>
        <dbReference type="EMBL" id="MBR7619337.1"/>
    </source>
</evidence>
<dbReference type="Pfam" id="PF13417">
    <property type="entry name" value="GST_N_3"/>
    <property type="match status" value="1"/>
</dbReference>
<dbReference type="PANTHER" id="PTHR44051:SF19">
    <property type="entry name" value="DISULFIDE-BOND OXIDOREDUCTASE YFCG"/>
    <property type="match status" value="1"/>
</dbReference>
<reference evidence="4" key="2">
    <citation type="submission" date="2021-04" db="EMBL/GenBank/DDBJ databases">
        <title>Draft genome assembly of strain Phenylobacterium sp. 20VBR1 using MiniION and Illumina platforms.</title>
        <authorList>
            <person name="Thomas F.A."/>
            <person name="Krishnan K.P."/>
            <person name="Sinha R.K."/>
        </authorList>
    </citation>
    <scope>NUCLEOTIDE SEQUENCE</scope>
    <source>
        <strain evidence="4">20VBR1</strain>
    </source>
</reference>
<dbReference type="SFLD" id="SFLDS00019">
    <property type="entry name" value="Glutathione_Transferase_(cytos"/>
    <property type="match status" value="1"/>
</dbReference>
<dbReference type="CDD" id="cd03048">
    <property type="entry name" value="GST_N_Ure2p_like"/>
    <property type="match status" value="1"/>
</dbReference>
<dbReference type="InterPro" id="IPR010987">
    <property type="entry name" value="Glutathione-S-Trfase_C-like"/>
</dbReference>
<dbReference type="Gene3D" id="1.20.1050.10">
    <property type="match status" value="1"/>
</dbReference>
<dbReference type="CDD" id="cd03178">
    <property type="entry name" value="GST_C_Ure2p_like"/>
    <property type="match status" value="1"/>
</dbReference>
<sequence length="241" mass="27758">MLDLHYWPTPNGKKVTVLLEELQVPYNIVPVNIGRGDQFTDAYLKIGPNNRMPVLVDHEPTGGGEPISVFESGSIMMYLAEKYGKFWPQDVRGKYEVNQWVVWQMANQGPKTGERGHFSRVDPKHGDQSYAQRRFNDEVHRMYGVLNNRLYDRPWIAGDEYSIADMICYPWTASWELQGIDMGEFKYFKRWFDVMAARPAVVKGMAITAGPPEDPATVTPEERERRMKQLYNQRARPAPAA</sequence>
<accession>A0A941HWK6</accession>
<dbReference type="Pfam" id="PF00043">
    <property type="entry name" value="GST_C"/>
    <property type="match status" value="1"/>
</dbReference>
<reference evidence="5" key="1">
    <citation type="submission" date="2021-01" db="EMBL/GenBank/DDBJ databases">
        <title>Genome sequence of Phenylobacterium sp. 20VBR1 isolated from a valley glaceir, Ny-Alesund, Svalbard.</title>
        <authorList>
            <person name="Thomas F.A."/>
            <person name="Krishnan K.P."/>
            <person name="Sinha R.K."/>
        </authorList>
    </citation>
    <scope>NUCLEOTIDE SEQUENCE</scope>
    <source>
        <strain evidence="5">20VBR1</strain>
    </source>
</reference>
<dbReference type="RefSeq" id="WP_215339692.1">
    <property type="nucleotide sequence ID" value="NZ_JAGSGD010000001.1"/>
</dbReference>
<dbReference type="InterPro" id="IPR004046">
    <property type="entry name" value="GST_C"/>
</dbReference>
<dbReference type="Gene3D" id="3.40.30.10">
    <property type="entry name" value="Glutaredoxin"/>
    <property type="match status" value="1"/>
</dbReference>
<dbReference type="InterPro" id="IPR040079">
    <property type="entry name" value="Glutathione_S-Trfase"/>
</dbReference>
<dbReference type="InterPro" id="IPR036282">
    <property type="entry name" value="Glutathione-S-Trfase_C_sf"/>
</dbReference>
<dbReference type="PANTHER" id="PTHR44051">
    <property type="entry name" value="GLUTATHIONE S-TRANSFERASE-RELATED"/>
    <property type="match status" value="1"/>
</dbReference>
<feature type="region of interest" description="Disordered" evidence="1">
    <location>
        <begin position="207"/>
        <end position="241"/>
    </location>
</feature>
<organism evidence="4 6">
    <name type="scientific">Phenylobacterium glaciei</name>
    <dbReference type="NCBI Taxonomy" id="2803784"/>
    <lineage>
        <taxon>Bacteria</taxon>
        <taxon>Pseudomonadati</taxon>
        <taxon>Pseudomonadota</taxon>
        <taxon>Alphaproteobacteria</taxon>
        <taxon>Caulobacterales</taxon>
        <taxon>Caulobacteraceae</taxon>
        <taxon>Phenylobacterium</taxon>
    </lineage>
</organism>
<evidence type="ECO:0000313" key="5">
    <source>
        <dbReference type="EMBL" id="QQZ51697.1"/>
    </source>
</evidence>
<evidence type="ECO:0000256" key="1">
    <source>
        <dbReference type="SAM" id="MobiDB-lite"/>
    </source>
</evidence>
<dbReference type="Proteomes" id="UP000622580">
    <property type="component" value="Unassembled WGS sequence"/>
</dbReference>
<evidence type="ECO:0000313" key="6">
    <source>
        <dbReference type="Proteomes" id="UP000622580"/>
    </source>
</evidence>
<dbReference type="PROSITE" id="PS50405">
    <property type="entry name" value="GST_CTER"/>
    <property type="match status" value="1"/>
</dbReference>